<evidence type="ECO:0000256" key="5">
    <source>
        <dbReference type="ARBA" id="ARBA00022989"/>
    </source>
</evidence>
<feature type="transmembrane region" description="Helical" evidence="8">
    <location>
        <begin position="46"/>
        <end position="65"/>
    </location>
</feature>
<keyword evidence="6" id="KW-0406">Ion transport</keyword>
<dbReference type="GO" id="GO:0008324">
    <property type="term" value="F:monoatomic cation transmembrane transporter activity"/>
    <property type="evidence" value="ECO:0007669"/>
    <property type="project" value="InterPro"/>
</dbReference>
<keyword evidence="2" id="KW-0813">Transport</keyword>
<dbReference type="PANTHER" id="PTHR32024:SF1">
    <property type="entry name" value="KTR SYSTEM POTASSIUM UPTAKE PROTEIN B"/>
    <property type="match status" value="1"/>
</dbReference>
<organism evidence="9 10">
    <name type="scientific">Candidatus Enterenecus faecium</name>
    <dbReference type="NCBI Taxonomy" id="2840780"/>
    <lineage>
        <taxon>Bacteria</taxon>
        <taxon>Bacillati</taxon>
        <taxon>Bacillota</taxon>
        <taxon>Clostridia</taxon>
        <taxon>Eubacteriales</taxon>
        <taxon>Candidatus Enterenecus</taxon>
    </lineage>
</organism>
<dbReference type="Pfam" id="PF02386">
    <property type="entry name" value="TrkH"/>
    <property type="match status" value="1"/>
</dbReference>
<keyword evidence="7 8" id="KW-0472">Membrane</keyword>
<dbReference type="PANTHER" id="PTHR32024">
    <property type="entry name" value="TRK SYSTEM POTASSIUM UPTAKE PROTEIN TRKG-RELATED"/>
    <property type="match status" value="1"/>
</dbReference>
<keyword evidence="4 8" id="KW-0812">Transmembrane</keyword>
<feature type="transmembrane region" description="Helical" evidence="8">
    <location>
        <begin position="132"/>
        <end position="152"/>
    </location>
</feature>
<dbReference type="AlphaFoldDB" id="A0A9D1CHJ8"/>
<feature type="transmembrane region" description="Helical" evidence="8">
    <location>
        <begin position="347"/>
        <end position="371"/>
    </location>
</feature>
<accession>A0A9D1CHJ8</accession>
<gene>
    <name evidence="9" type="ORF">IAD31_07130</name>
</gene>
<dbReference type="GO" id="GO:0005886">
    <property type="term" value="C:plasma membrane"/>
    <property type="evidence" value="ECO:0007669"/>
    <property type="project" value="UniProtKB-SubCell"/>
</dbReference>
<comment type="subcellular location">
    <subcellularLocation>
        <location evidence="1">Cell membrane</location>
        <topology evidence="1">Multi-pass membrane protein</topology>
    </subcellularLocation>
</comment>
<dbReference type="Proteomes" id="UP000886879">
    <property type="component" value="Unassembled WGS sequence"/>
</dbReference>
<evidence type="ECO:0000313" key="9">
    <source>
        <dbReference type="EMBL" id="HIQ61353.1"/>
    </source>
</evidence>
<evidence type="ECO:0000256" key="1">
    <source>
        <dbReference type="ARBA" id="ARBA00004651"/>
    </source>
</evidence>
<sequence>MSGRGRRRRVVNSTRVIALSFAGVILMGALLLMLPISSRSGVSCGPITALFTATSATCVTGLIVVDTLTQFTLFGQVVILALIQLGGLGFMSVIFLLASLVKKRMSLSQRLMMVSAFNLNDMHDVARLVGGAFRLTFLVEGMGAIVLTACFWPRYGLGAIWKGVFTAVSAFCNAGFDLLGPDGLGSLSTYSDNPVVLLTVACLIVCGGLGFFVWKEIIHKKSFHRLSLYSQMVIVITASLIVGGMLFFLLVEHDNPETLGGMPWWQQGLNALFQSITLRTAGFLSISQGGLREVSQFVCVLFMLVGGSAGSTAGGIKTVTLGVLVLAMRAGLHGRSEVTIRGRTIPLTKVLSAVTLVLVVSVMFLFSSITISVVDEVPYLSAAFETASALGTVGLTTGITPTLSTFSHLLLVAMMYLGRVGVLSLSVAFLTQGGRQSRISYPESDVMIG</sequence>
<dbReference type="InterPro" id="IPR003445">
    <property type="entry name" value="Cat_transpt"/>
</dbReference>
<keyword evidence="3" id="KW-1003">Cell membrane</keyword>
<feature type="transmembrane region" description="Helical" evidence="8">
    <location>
        <begin position="159"/>
        <end position="176"/>
    </location>
</feature>
<proteinExistence type="predicted"/>
<feature type="transmembrane region" description="Helical" evidence="8">
    <location>
        <begin position="409"/>
        <end position="430"/>
    </location>
</feature>
<reference evidence="9" key="1">
    <citation type="submission" date="2020-10" db="EMBL/GenBank/DDBJ databases">
        <authorList>
            <person name="Gilroy R."/>
        </authorList>
    </citation>
    <scope>NUCLEOTIDE SEQUENCE</scope>
    <source>
        <strain evidence="9">ChiGjej2B2-12916</strain>
    </source>
</reference>
<evidence type="ECO:0000256" key="6">
    <source>
        <dbReference type="ARBA" id="ARBA00023065"/>
    </source>
</evidence>
<feature type="transmembrane region" description="Helical" evidence="8">
    <location>
        <begin position="226"/>
        <end position="251"/>
    </location>
</feature>
<reference evidence="9" key="2">
    <citation type="journal article" date="2021" name="PeerJ">
        <title>Extensive microbial diversity within the chicken gut microbiome revealed by metagenomics and culture.</title>
        <authorList>
            <person name="Gilroy R."/>
            <person name="Ravi A."/>
            <person name="Getino M."/>
            <person name="Pursley I."/>
            <person name="Horton D.L."/>
            <person name="Alikhan N.F."/>
            <person name="Baker D."/>
            <person name="Gharbi K."/>
            <person name="Hall N."/>
            <person name="Watson M."/>
            <person name="Adriaenssens E.M."/>
            <person name="Foster-Nyarko E."/>
            <person name="Jarju S."/>
            <person name="Secka A."/>
            <person name="Antonio M."/>
            <person name="Oren A."/>
            <person name="Chaudhuri R.R."/>
            <person name="La Ragione R."/>
            <person name="Hildebrand F."/>
            <person name="Pallen M.J."/>
        </authorList>
    </citation>
    <scope>NUCLEOTIDE SEQUENCE</scope>
    <source>
        <strain evidence="9">ChiGjej2B2-12916</strain>
    </source>
</reference>
<evidence type="ECO:0000256" key="4">
    <source>
        <dbReference type="ARBA" id="ARBA00022692"/>
    </source>
</evidence>
<comment type="caution">
    <text evidence="9">The sequence shown here is derived from an EMBL/GenBank/DDBJ whole genome shotgun (WGS) entry which is preliminary data.</text>
</comment>
<feature type="transmembrane region" description="Helical" evidence="8">
    <location>
        <begin position="77"/>
        <end position="101"/>
    </location>
</feature>
<evidence type="ECO:0000256" key="7">
    <source>
        <dbReference type="ARBA" id="ARBA00023136"/>
    </source>
</evidence>
<evidence type="ECO:0000256" key="8">
    <source>
        <dbReference type="SAM" id="Phobius"/>
    </source>
</evidence>
<feature type="transmembrane region" description="Helical" evidence="8">
    <location>
        <begin position="16"/>
        <end position="34"/>
    </location>
</feature>
<evidence type="ECO:0000313" key="10">
    <source>
        <dbReference type="Proteomes" id="UP000886879"/>
    </source>
</evidence>
<keyword evidence="5 8" id="KW-1133">Transmembrane helix</keyword>
<name>A0A9D1CHJ8_9FIRM</name>
<evidence type="ECO:0000256" key="2">
    <source>
        <dbReference type="ARBA" id="ARBA00022448"/>
    </source>
</evidence>
<feature type="transmembrane region" description="Helical" evidence="8">
    <location>
        <begin position="196"/>
        <end position="214"/>
    </location>
</feature>
<dbReference type="GO" id="GO:0030001">
    <property type="term" value="P:metal ion transport"/>
    <property type="evidence" value="ECO:0007669"/>
    <property type="project" value="UniProtKB-ARBA"/>
</dbReference>
<dbReference type="EMBL" id="DVFO01000073">
    <property type="protein sequence ID" value="HIQ61353.1"/>
    <property type="molecule type" value="Genomic_DNA"/>
</dbReference>
<evidence type="ECO:0000256" key="3">
    <source>
        <dbReference type="ARBA" id="ARBA00022475"/>
    </source>
</evidence>
<feature type="transmembrane region" description="Helical" evidence="8">
    <location>
        <begin position="294"/>
        <end position="327"/>
    </location>
</feature>
<protein>
    <submittedName>
        <fullName evidence="9">Potassium uptake protein, TrkH family</fullName>
    </submittedName>
</protein>